<feature type="compositionally biased region" description="Polar residues" evidence="8">
    <location>
        <begin position="821"/>
        <end position="833"/>
    </location>
</feature>
<name>A0A5J5F5S4_9PEZI</name>
<dbReference type="PROSITE" id="PS50109">
    <property type="entry name" value="HIS_KIN"/>
    <property type="match status" value="1"/>
</dbReference>
<organism evidence="12 13">
    <name type="scientific">Sphaerosporella brunnea</name>
    <dbReference type="NCBI Taxonomy" id="1250544"/>
    <lineage>
        <taxon>Eukaryota</taxon>
        <taxon>Fungi</taxon>
        <taxon>Dikarya</taxon>
        <taxon>Ascomycota</taxon>
        <taxon>Pezizomycotina</taxon>
        <taxon>Pezizomycetes</taxon>
        <taxon>Pezizales</taxon>
        <taxon>Pyronemataceae</taxon>
        <taxon>Sphaerosporella</taxon>
    </lineage>
</organism>
<keyword evidence="13" id="KW-1185">Reference proteome</keyword>
<dbReference type="SUPFAM" id="SSF52172">
    <property type="entry name" value="CheY-like"/>
    <property type="match status" value="1"/>
</dbReference>
<dbReference type="InterPro" id="IPR001789">
    <property type="entry name" value="Sig_transdc_resp-reg_receiver"/>
</dbReference>
<dbReference type="SUPFAM" id="SSF55874">
    <property type="entry name" value="ATPase domain of HSP90 chaperone/DNA topoisomerase II/histidine kinase"/>
    <property type="match status" value="1"/>
</dbReference>
<feature type="modified residue" description="4-aspartylphosphate" evidence="6">
    <location>
        <position position="914"/>
    </location>
</feature>
<accession>A0A5J5F5S4</accession>
<dbReference type="Pfam" id="PF08448">
    <property type="entry name" value="PAS_4"/>
    <property type="match status" value="1"/>
</dbReference>
<dbReference type="GO" id="GO:0009927">
    <property type="term" value="F:histidine phosphotransfer kinase activity"/>
    <property type="evidence" value="ECO:0007669"/>
    <property type="project" value="TreeGrafter"/>
</dbReference>
<sequence length="962" mass="107611">MITRDSAPPTNPMLDWTRKSLAQWVPEHYSDFVSVKWKDTHLGDMSGWSGSLRTIVNSIMAHPYQMVLYWGKEYVTIYNASYADCVRRRHPQLLGQTLHQAWPEAYEKIHEHLQACRRGLSIIRTGDSAPVDRVETDEECYFDWTLTPILEKAGNVGGVLWQQYEGTARILQNRRREMLRSLRKITANSRNTVDFWFAVLEAFDSNTLDSPFVALYEVPKNNDNEAILLGTRGIPQGHSIAPRVIVLAEYTGIFAEEIRKARQSGAKATKRDLLKISSLRLLAQRGFKAPCSTAVVIPIMSTGGVGGDAARMEAFIILGINPRRALDDDYEIWIDQIQDNITEYLGAVRTAEARIEEAMKVQIEDFERRRASELADKLREVEAELRKNELRFTNMASAIPIGLLEMDADCSERFANDAWHKIMGIPRFGPQKKWCDVICAEDRERCTAHLKGSRISGKPASIEYRVISGDEGSKWVTSDIIPRFDDVGDIHGYYATVTDITPLKLAEAMQKERADEALERTRQQERFIDMTCHELRNPLSAILQYSELILDIMDAYENEGSGSLDIDTITEASNTIILCTTHQRRIIDDILVTSKLDSGLVRVEPVDFRPETYLHKSVGMYQADAKAKGVKMSFSVEGSYRELDVQWLKGDPARVMQILSNLITNSIKFTAGQETKQLDVRIGASLEKPTSCGDVKYDKDDDDGSENCVVNGPQWGDGEIVYLTITVIDTGIGIPDDVQKTLFARFQQAPKTETKYGGSGLGLYICKNLVKLLGGSIGVASKTELGAQFSFYVATRRGNRLDKEAEDPGWFAQLTGRMTGSARTSRNASSQAPVKSPPHLLPRAKGPSEVTGFKILVVEDNLINQRVLKRQLESLGCTVWTANNGREAVEFIEKSSLNRRASARAHDIEICFMDCEMPVMNGIAASKKIREMQSSGMLTRHLPILGVSANVRGPKGTSSTML</sequence>
<dbReference type="SUPFAM" id="SSF55785">
    <property type="entry name" value="PYP-like sensor domain (PAS domain)"/>
    <property type="match status" value="1"/>
</dbReference>
<dbReference type="Pfam" id="PF02518">
    <property type="entry name" value="HATPase_c"/>
    <property type="match status" value="1"/>
</dbReference>
<keyword evidence="5" id="KW-0418">Kinase</keyword>
<dbReference type="PRINTS" id="PR00344">
    <property type="entry name" value="BCTRLSENSOR"/>
</dbReference>
<dbReference type="InterPro" id="IPR036890">
    <property type="entry name" value="HATPase_C_sf"/>
</dbReference>
<evidence type="ECO:0000256" key="8">
    <source>
        <dbReference type="SAM" id="MobiDB-lite"/>
    </source>
</evidence>
<keyword evidence="3 6" id="KW-0597">Phosphoprotein</keyword>
<dbReference type="SUPFAM" id="SSF47384">
    <property type="entry name" value="Homodimeric domain of signal transducing histidine kinase"/>
    <property type="match status" value="1"/>
</dbReference>
<dbReference type="SMART" id="SM00387">
    <property type="entry name" value="HATPase_c"/>
    <property type="match status" value="1"/>
</dbReference>
<evidence type="ECO:0000256" key="6">
    <source>
        <dbReference type="PROSITE-ProRule" id="PRU00169"/>
    </source>
</evidence>
<dbReference type="EC" id="2.7.13.3" evidence="2"/>
<keyword evidence="4" id="KW-0808">Transferase</keyword>
<dbReference type="InterPro" id="IPR004358">
    <property type="entry name" value="Sig_transdc_His_kin-like_C"/>
</dbReference>
<dbReference type="Pfam" id="PF08447">
    <property type="entry name" value="PAS_3"/>
    <property type="match status" value="1"/>
</dbReference>
<reference evidence="12 13" key="1">
    <citation type="submission" date="2019-09" db="EMBL/GenBank/DDBJ databases">
        <title>Draft genome of the ectomycorrhizal ascomycete Sphaerosporella brunnea.</title>
        <authorList>
            <consortium name="DOE Joint Genome Institute"/>
            <person name="Benucci G.M."/>
            <person name="Marozzi G."/>
            <person name="Antonielli L."/>
            <person name="Sanchez S."/>
            <person name="Marco P."/>
            <person name="Wang X."/>
            <person name="Falini L.B."/>
            <person name="Barry K."/>
            <person name="Haridas S."/>
            <person name="Lipzen A."/>
            <person name="Labutti K."/>
            <person name="Grigoriev I.V."/>
            <person name="Murat C."/>
            <person name="Martin F."/>
            <person name="Albertini E."/>
            <person name="Donnini D."/>
            <person name="Bonito G."/>
        </authorList>
    </citation>
    <scope>NUCLEOTIDE SEQUENCE [LARGE SCALE GENOMIC DNA]</scope>
    <source>
        <strain evidence="12 13">Sb_GMNB300</strain>
    </source>
</reference>
<dbReference type="InterPro" id="IPR036097">
    <property type="entry name" value="HisK_dim/P_sf"/>
</dbReference>
<evidence type="ECO:0000259" key="9">
    <source>
        <dbReference type="PROSITE" id="PS50109"/>
    </source>
</evidence>
<dbReference type="InterPro" id="IPR003661">
    <property type="entry name" value="HisK_dim/P_dom"/>
</dbReference>
<dbReference type="CDD" id="cd17546">
    <property type="entry name" value="REC_hyHK_CKI1_RcsC-like"/>
    <property type="match status" value="1"/>
</dbReference>
<comment type="caution">
    <text evidence="12">The sequence shown here is derived from an EMBL/GenBank/DDBJ whole genome shotgun (WGS) entry which is preliminary data.</text>
</comment>
<dbReference type="CDD" id="cd00082">
    <property type="entry name" value="HisKA"/>
    <property type="match status" value="1"/>
</dbReference>
<dbReference type="InterPro" id="IPR003594">
    <property type="entry name" value="HATPase_dom"/>
</dbReference>
<feature type="region of interest" description="Disordered" evidence="8">
    <location>
        <begin position="821"/>
        <end position="846"/>
    </location>
</feature>
<dbReference type="InterPro" id="IPR013656">
    <property type="entry name" value="PAS_4"/>
</dbReference>
<dbReference type="CDD" id="cd00130">
    <property type="entry name" value="PAS"/>
    <property type="match status" value="1"/>
</dbReference>
<dbReference type="Proteomes" id="UP000326924">
    <property type="component" value="Unassembled WGS sequence"/>
</dbReference>
<dbReference type="InterPro" id="IPR005467">
    <property type="entry name" value="His_kinase_dom"/>
</dbReference>
<feature type="domain" description="Response regulatory" evidence="10">
    <location>
        <begin position="854"/>
        <end position="962"/>
    </location>
</feature>
<evidence type="ECO:0000256" key="4">
    <source>
        <dbReference type="ARBA" id="ARBA00022679"/>
    </source>
</evidence>
<feature type="domain" description="Histidine kinase" evidence="9">
    <location>
        <begin position="530"/>
        <end position="797"/>
    </location>
</feature>
<comment type="catalytic activity">
    <reaction evidence="1">
        <text>ATP + protein L-histidine = ADP + protein N-phospho-L-histidine.</text>
        <dbReference type="EC" id="2.7.13.3"/>
    </reaction>
</comment>
<dbReference type="AlphaFoldDB" id="A0A5J5F5S4"/>
<evidence type="ECO:0000256" key="3">
    <source>
        <dbReference type="ARBA" id="ARBA00022553"/>
    </source>
</evidence>
<dbReference type="GO" id="GO:0005886">
    <property type="term" value="C:plasma membrane"/>
    <property type="evidence" value="ECO:0007669"/>
    <property type="project" value="TreeGrafter"/>
</dbReference>
<evidence type="ECO:0000259" key="11">
    <source>
        <dbReference type="PROSITE" id="PS50113"/>
    </source>
</evidence>
<dbReference type="SMART" id="SM00388">
    <property type="entry name" value="HisKA"/>
    <property type="match status" value="1"/>
</dbReference>
<evidence type="ECO:0000313" key="12">
    <source>
        <dbReference type="EMBL" id="KAA8911455.1"/>
    </source>
</evidence>
<evidence type="ECO:0000256" key="1">
    <source>
        <dbReference type="ARBA" id="ARBA00000085"/>
    </source>
</evidence>
<dbReference type="EMBL" id="VXIS01000035">
    <property type="protein sequence ID" value="KAA8911455.1"/>
    <property type="molecule type" value="Genomic_DNA"/>
</dbReference>
<evidence type="ECO:0000313" key="13">
    <source>
        <dbReference type="Proteomes" id="UP000326924"/>
    </source>
</evidence>
<dbReference type="Gene3D" id="3.40.50.2300">
    <property type="match status" value="1"/>
</dbReference>
<evidence type="ECO:0000256" key="2">
    <source>
        <dbReference type="ARBA" id="ARBA00012438"/>
    </source>
</evidence>
<dbReference type="PROSITE" id="PS50113">
    <property type="entry name" value="PAC"/>
    <property type="match status" value="1"/>
</dbReference>
<dbReference type="InterPro" id="IPR000014">
    <property type="entry name" value="PAS"/>
</dbReference>
<dbReference type="Gene3D" id="3.30.450.20">
    <property type="entry name" value="PAS domain"/>
    <property type="match status" value="2"/>
</dbReference>
<keyword evidence="7" id="KW-0175">Coiled coil</keyword>
<dbReference type="InterPro" id="IPR000700">
    <property type="entry name" value="PAS-assoc_C"/>
</dbReference>
<dbReference type="PROSITE" id="PS50110">
    <property type="entry name" value="RESPONSE_REGULATORY"/>
    <property type="match status" value="1"/>
</dbReference>
<evidence type="ECO:0000259" key="10">
    <source>
        <dbReference type="PROSITE" id="PS50110"/>
    </source>
</evidence>
<dbReference type="Gene3D" id="1.10.287.130">
    <property type="match status" value="1"/>
</dbReference>
<protein>
    <recommendedName>
        <fullName evidence="2">histidine kinase</fullName>
        <ecNumber evidence="2">2.7.13.3</ecNumber>
    </recommendedName>
</protein>
<dbReference type="Pfam" id="PF00512">
    <property type="entry name" value="HisKA"/>
    <property type="match status" value="1"/>
</dbReference>
<dbReference type="InterPro" id="IPR011006">
    <property type="entry name" value="CheY-like_superfamily"/>
</dbReference>
<feature type="domain" description="PAC" evidence="11">
    <location>
        <begin position="460"/>
        <end position="512"/>
    </location>
</feature>
<gene>
    <name evidence="12" type="ORF">FN846DRAFT_774039</name>
</gene>
<dbReference type="PANTHER" id="PTHR43047:SF71">
    <property type="entry name" value="HISTIDINE KINASE CONTAINING CHEY-HOMOLOGOUS RECEIVER DOMAIN-RELATED"/>
    <property type="match status" value="1"/>
</dbReference>
<evidence type="ECO:0000256" key="7">
    <source>
        <dbReference type="SAM" id="Coils"/>
    </source>
</evidence>
<proteinExistence type="predicted"/>
<dbReference type="Gene3D" id="3.30.565.10">
    <property type="entry name" value="Histidine kinase-like ATPase, C-terminal domain"/>
    <property type="match status" value="1"/>
</dbReference>
<dbReference type="GO" id="GO:0000155">
    <property type="term" value="F:phosphorelay sensor kinase activity"/>
    <property type="evidence" value="ECO:0007669"/>
    <property type="project" value="InterPro"/>
</dbReference>
<dbReference type="InParanoid" id="A0A5J5F5S4"/>
<dbReference type="OrthoDB" id="60033at2759"/>
<dbReference type="SMART" id="SM00448">
    <property type="entry name" value="REC"/>
    <property type="match status" value="1"/>
</dbReference>
<feature type="coiled-coil region" evidence="7">
    <location>
        <begin position="334"/>
        <end position="391"/>
    </location>
</feature>
<evidence type="ECO:0000256" key="5">
    <source>
        <dbReference type="ARBA" id="ARBA00022777"/>
    </source>
</evidence>
<dbReference type="Pfam" id="PF00072">
    <property type="entry name" value="Response_reg"/>
    <property type="match status" value="1"/>
</dbReference>
<dbReference type="InterPro" id="IPR013655">
    <property type="entry name" value="PAS_fold_3"/>
</dbReference>
<dbReference type="PANTHER" id="PTHR43047">
    <property type="entry name" value="TWO-COMPONENT HISTIDINE PROTEIN KINASE"/>
    <property type="match status" value="1"/>
</dbReference>
<dbReference type="InterPro" id="IPR035965">
    <property type="entry name" value="PAS-like_dom_sf"/>
</dbReference>